<proteinExistence type="predicted"/>
<feature type="compositionally biased region" description="Pro residues" evidence="1">
    <location>
        <begin position="8"/>
        <end position="23"/>
    </location>
</feature>
<feature type="region of interest" description="Disordered" evidence="1">
    <location>
        <begin position="1"/>
        <end position="44"/>
    </location>
</feature>
<accession>A0AA92U1L9</accession>
<evidence type="ECO:0000313" key="3">
    <source>
        <dbReference type="Proteomes" id="UP000286077"/>
    </source>
</evidence>
<gene>
    <name evidence="2" type="ORF">DWV60_13200</name>
</gene>
<protein>
    <submittedName>
        <fullName evidence="2">Uncharacterized protein</fullName>
    </submittedName>
</protein>
<reference evidence="2 3" key="1">
    <citation type="submission" date="2018-08" db="EMBL/GenBank/DDBJ databases">
        <title>A genome reference for cultivated species of the human gut microbiota.</title>
        <authorList>
            <person name="Zou Y."/>
            <person name="Xue W."/>
            <person name="Luo G."/>
        </authorList>
    </citation>
    <scope>NUCLEOTIDE SEQUENCE [LARGE SCALE GENOMIC DNA]</scope>
    <source>
        <strain evidence="2 3">AF11-14</strain>
    </source>
</reference>
<evidence type="ECO:0000313" key="2">
    <source>
        <dbReference type="EMBL" id="RGW65441.1"/>
    </source>
</evidence>
<evidence type="ECO:0000256" key="1">
    <source>
        <dbReference type="SAM" id="MobiDB-lite"/>
    </source>
</evidence>
<organism evidence="2 3">
    <name type="scientific">Segatella copri</name>
    <dbReference type="NCBI Taxonomy" id="165179"/>
    <lineage>
        <taxon>Bacteria</taxon>
        <taxon>Pseudomonadati</taxon>
        <taxon>Bacteroidota</taxon>
        <taxon>Bacteroidia</taxon>
        <taxon>Bacteroidales</taxon>
        <taxon>Prevotellaceae</taxon>
        <taxon>Segatella</taxon>
    </lineage>
</organism>
<name>A0AA92U1L9_9BACT</name>
<dbReference type="AlphaFoldDB" id="A0AA92U1L9"/>
<sequence length="81" mass="8904">MISLARPAPLPRPPKPKPLPPQPQKQRIKSSQMNQEPSPLPNPLLPFIARRTFGSTPLCWSKGAIKLIIPPLLPEPSGLKT</sequence>
<dbReference type="EMBL" id="QSAQ01000039">
    <property type="protein sequence ID" value="RGW65441.1"/>
    <property type="molecule type" value="Genomic_DNA"/>
</dbReference>
<dbReference type="Proteomes" id="UP000286077">
    <property type="component" value="Unassembled WGS sequence"/>
</dbReference>
<comment type="caution">
    <text evidence="2">The sequence shown here is derived from an EMBL/GenBank/DDBJ whole genome shotgun (WGS) entry which is preliminary data.</text>
</comment>